<feature type="transmembrane region" description="Helical" evidence="6">
    <location>
        <begin position="221"/>
        <end position="239"/>
    </location>
</feature>
<reference evidence="8 9" key="1">
    <citation type="submission" date="2019-02" db="EMBL/GenBank/DDBJ databases">
        <title>Kribbella capetownensis sp. nov. and Kribbella speibonae sp. nov., isolated from soil.</title>
        <authorList>
            <person name="Curtis S.M."/>
            <person name="Norton I."/>
            <person name="Everest G.J."/>
            <person name="Meyers P.R."/>
        </authorList>
    </citation>
    <scope>NUCLEOTIDE SEQUENCE [LARGE SCALE GENOMIC DNA]</scope>
    <source>
        <strain evidence="8 9">YM53</strain>
    </source>
</reference>
<comment type="caution">
    <text evidence="8">The sequence shown here is derived from an EMBL/GenBank/DDBJ whole genome shotgun (WGS) entry which is preliminary data.</text>
</comment>
<dbReference type="PROSITE" id="PS50850">
    <property type="entry name" value="MFS"/>
    <property type="match status" value="1"/>
</dbReference>
<keyword evidence="4 6" id="KW-1133">Transmembrane helix</keyword>
<name>A0A4R0JFX6_9ACTN</name>
<feature type="transmembrane region" description="Helical" evidence="6">
    <location>
        <begin position="295"/>
        <end position="313"/>
    </location>
</feature>
<dbReference type="EMBL" id="SJKD01000007">
    <property type="protein sequence ID" value="TCC45751.1"/>
    <property type="molecule type" value="Genomic_DNA"/>
</dbReference>
<gene>
    <name evidence="8" type="ORF">E0H75_28935</name>
</gene>
<organism evidence="8 9">
    <name type="scientific">Kribbella capetownensis</name>
    <dbReference type="NCBI Taxonomy" id="1572659"/>
    <lineage>
        <taxon>Bacteria</taxon>
        <taxon>Bacillati</taxon>
        <taxon>Actinomycetota</taxon>
        <taxon>Actinomycetes</taxon>
        <taxon>Propionibacteriales</taxon>
        <taxon>Kribbellaceae</taxon>
        <taxon>Kribbella</taxon>
    </lineage>
</organism>
<dbReference type="Gene3D" id="1.20.1720.10">
    <property type="entry name" value="Multidrug resistance protein D"/>
    <property type="match status" value="1"/>
</dbReference>
<feature type="transmembrane region" description="Helical" evidence="6">
    <location>
        <begin position="102"/>
        <end position="120"/>
    </location>
</feature>
<evidence type="ECO:0000256" key="6">
    <source>
        <dbReference type="SAM" id="Phobius"/>
    </source>
</evidence>
<feature type="transmembrane region" description="Helical" evidence="6">
    <location>
        <begin position="325"/>
        <end position="343"/>
    </location>
</feature>
<dbReference type="OrthoDB" id="7375466at2"/>
<keyword evidence="9" id="KW-1185">Reference proteome</keyword>
<proteinExistence type="predicted"/>
<dbReference type="GO" id="GO:0022857">
    <property type="term" value="F:transmembrane transporter activity"/>
    <property type="evidence" value="ECO:0007669"/>
    <property type="project" value="InterPro"/>
</dbReference>
<evidence type="ECO:0000313" key="8">
    <source>
        <dbReference type="EMBL" id="TCC45751.1"/>
    </source>
</evidence>
<dbReference type="GO" id="GO:0005886">
    <property type="term" value="C:plasma membrane"/>
    <property type="evidence" value="ECO:0007669"/>
    <property type="project" value="UniProtKB-SubCell"/>
</dbReference>
<sequence>MDTPRRRLIALCAVQFVDVMGVTVVVSALPRMIADLGGSPAQAGLLVPVYAVGFSSLLLLAARLGDQYGHRRGLIAGLVLFAAGSVVAAAAPAMTFLVTGRALQGVAAAISVPNALVLLARTAGSGADRDRALGIWNATGGLAGAAGLLIGGLTTSAMSWRAIFWGNLVLTAILVAALLGLVQRDEPPTRTSPRIDLRSVVLQVTAVAAIVAAANTSAKTWPIPTALGLTTIVTTVLLIRRERRTTQPLVPADLWRPGLVAGLLGSFGVTATTSSLVVIATIYLQDTGGFSPAEAGLMILPFSGAVAIGAGTAGRLMSRRRPRQLLVGGLLLILAGAAVATIWSSTGSLATGLVLAGLGNGAGAVAAYGLGTAVPPDQQGSAAGLLNTAAQIGTATMVAATVAIATVTAQDRRLDYRSGWLTVVGTALVILLAVVGITRTGGEKATAASGDSGCGGRIPRR</sequence>
<feature type="transmembrane region" description="Helical" evidence="6">
    <location>
        <begin position="7"/>
        <end position="29"/>
    </location>
</feature>
<feature type="transmembrane region" description="Helical" evidence="6">
    <location>
        <begin position="132"/>
        <end position="150"/>
    </location>
</feature>
<feature type="transmembrane region" description="Helical" evidence="6">
    <location>
        <begin position="74"/>
        <end position="96"/>
    </location>
</feature>
<keyword evidence="5 6" id="KW-0472">Membrane</keyword>
<evidence type="ECO:0000256" key="2">
    <source>
        <dbReference type="ARBA" id="ARBA00022448"/>
    </source>
</evidence>
<dbReference type="Pfam" id="PF07690">
    <property type="entry name" value="MFS_1"/>
    <property type="match status" value="1"/>
</dbReference>
<keyword evidence="2" id="KW-0813">Transport</keyword>
<keyword evidence="3 6" id="KW-0812">Transmembrane</keyword>
<feature type="transmembrane region" description="Helical" evidence="6">
    <location>
        <begin position="162"/>
        <end position="183"/>
    </location>
</feature>
<evidence type="ECO:0000259" key="7">
    <source>
        <dbReference type="PROSITE" id="PS50850"/>
    </source>
</evidence>
<dbReference type="PANTHER" id="PTHR42718">
    <property type="entry name" value="MAJOR FACILITATOR SUPERFAMILY MULTIDRUG TRANSPORTER MFSC"/>
    <property type="match status" value="1"/>
</dbReference>
<comment type="subcellular location">
    <subcellularLocation>
        <location evidence="1">Cell membrane</location>
        <topology evidence="1">Multi-pass membrane protein</topology>
    </subcellularLocation>
</comment>
<feature type="domain" description="Major facilitator superfamily (MFS) profile" evidence="7">
    <location>
        <begin position="7"/>
        <end position="444"/>
    </location>
</feature>
<feature type="transmembrane region" description="Helical" evidence="6">
    <location>
        <begin position="419"/>
        <end position="437"/>
    </location>
</feature>
<evidence type="ECO:0000256" key="5">
    <source>
        <dbReference type="ARBA" id="ARBA00023136"/>
    </source>
</evidence>
<dbReference type="AlphaFoldDB" id="A0A4R0JFX6"/>
<dbReference type="Gene3D" id="1.20.1250.20">
    <property type="entry name" value="MFS general substrate transporter like domains"/>
    <property type="match status" value="1"/>
</dbReference>
<accession>A0A4R0JFX6</accession>
<dbReference type="InterPro" id="IPR011701">
    <property type="entry name" value="MFS"/>
</dbReference>
<evidence type="ECO:0000256" key="3">
    <source>
        <dbReference type="ARBA" id="ARBA00022692"/>
    </source>
</evidence>
<dbReference type="RefSeq" id="WP_131516834.1">
    <property type="nucleotide sequence ID" value="NZ_SJKD01000007.1"/>
</dbReference>
<feature type="transmembrane region" description="Helical" evidence="6">
    <location>
        <begin position="195"/>
        <end position="215"/>
    </location>
</feature>
<evidence type="ECO:0000256" key="4">
    <source>
        <dbReference type="ARBA" id="ARBA00022989"/>
    </source>
</evidence>
<dbReference type="PANTHER" id="PTHR42718:SF9">
    <property type="entry name" value="MAJOR FACILITATOR SUPERFAMILY MULTIDRUG TRANSPORTER MFSC"/>
    <property type="match status" value="1"/>
</dbReference>
<feature type="transmembrane region" description="Helical" evidence="6">
    <location>
        <begin position="349"/>
        <end position="370"/>
    </location>
</feature>
<evidence type="ECO:0000256" key="1">
    <source>
        <dbReference type="ARBA" id="ARBA00004651"/>
    </source>
</evidence>
<dbReference type="SUPFAM" id="SSF103473">
    <property type="entry name" value="MFS general substrate transporter"/>
    <property type="match status" value="1"/>
</dbReference>
<dbReference type="Proteomes" id="UP000293342">
    <property type="component" value="Unassembled WGS sequence"/>
</dbReference>
<protein>
    <submittedName>
        <fullName evidence="8">MFS transporter</fullName>
    </submittedName>
</protein>
<evidence type="ECO:0000313" key="9">
    <source>
        <dbReference type="Proteomes" id="UP000293342"/>
    </source>
</evidence>
<feature type="transmembrane region" description="Helical" evidence="6">
    <location>
        <begin position="382"/>
        <end position="407"/>
    </location>
</feature>
<feature type="transmembrane region" description="Helical" evidence="6">
    <location>
        <begin position="259"/>
        <end position="283"/>
    </location>
</feature>
<dbReference type="InterPro" id="IPR020846">
    <property type="entry name" value="MFS_dom"/>
</dbReference>
<feature type="transmembrane region" description="Helical" evidence="6">
    <location>
        <begin position="41"/>
        <end position="62"/>
    </location>
</feature>
<dbReference type="InterPro" id="IPR036259">
    <property type="entry name" value="MFS_trans_sf"/>
</dbReference>